<proteinExistence type="predicted"/>
<accession>D7C2A0</accession>
<dbReference type="AlphaFoldDB" id="D7C2A0"/>
<reference evidence="1 2" key="1">
    <citation type="journal article" date="2010" name="J. Bacteriol.">
        <title>Genome sequence of the milbemycin-producing bacterium Streptomyces bingchenggensis.</title>
        <authorList>
            <person name="Wang X.J."/>
            <person name="Yan Y.J."/>
            <person name="Zhang B."/>
            <person name="An J."/>
            <person name="Wang J.J."/>
            <person name="Tian J."/>
            <person name="Jiang L."/>
            <person name="Chen Y.H."/>
            <person name="Huang S.X."/>
            <person name="Yin M."/>
            <person name="Zhang J."/>
            <person name="Gao A.L."/>
            <person name="Liu C.X."/>
            <person name="Zhu Z.X."/>
            <person name="Xiang W.S."/>
        </authorList>
    </citation>
    <scope>NUCLEOTIDE SEQUENCE [LARGE SCALE GENOMIC DNA]</scope>
    <source>
        <strain evidence="1 2">BCW-1</strain>
    </source>
</reference>
<gene>
    <name evidence="1" type="ordered locus">SBI_00633</name>
</gene>
<evidence type="ECO:0000313" key="2">
    <source>
        <dbReference type="Proteomes" id="UP000000377"/>
    </source>
</evidence>
<dbReference type="KEGG" id="sbh:SBI_00633"/>
<organism evidence="1 2">
    <name type="scientific">Streptomyces bingchenggensis (strain BCW-1)</name>
    <dbReference type="NCBI Taxonomy" id="749414"/>
    <lineage>
        <taxon>Bacteria</taxon>
        <taxon>Bacillati</taxon>
        <taxon>Actinomycetota</taxon>
        <taxon>Actinomycetes</taxon>
        <taxon>Kitasatosporales</taxon>
        <taxon>Streptomycetaceae</taxon>
        <taxon>Streptomyces</taxon>
    </lineage>
</organism>
<keyword evidence="2" id="KW-1185">Reference proteome</keyword>
<name>D7C2A0_STRBB</name>
<dbReference type="RefSeq" id="WP_014173233.1">
    <property type="nucleotide sequence ID" value="NC_016582.1"/>
</dbReference>
<dbReference type="PATRIC" id="fig|749414.3.peg.648"/>
<evidence type="ECO:0000313" key="1">
    <source>
        <dbReference type="EMBL" id="ADI03754.1"/>
    </source>
</evidence>
<protein>
    <submittedName>
        <fullName evidence="1">Uncharacterized protein</fullName>
    </submittedName>
</protein>
<dbReference type="EMBL" id="CP002047">
    <property type="protein sequence ID" value="ADI03754.1"/>
    <property type="molecule type" value="Genomic_DNA"/>
</dbReference>
<dbReference type="HOGENOM" id="CLU_2847770_0_0_11"/>
<dbReference type="STRING" id="749414.SBI_00633"/>
<sequence>MTALGQPLRLGRMARAWPFTGVGSAESSCDSDSDEKLRLLAALSHTESVGTAHDGPVDIPHPKTP</sequence>
<dbReference type="Proteomes" id="UP000000377">
    <property type="component" value="Chromosome"/>
</dbReference>